<comment type="caution">
    <text evidence="2">The sequence shown here is derived from an EMBL/GenBank/DDBJ whole genome shotgun (WGS) entry which is preliminary data.</text>
</comment>
<keyword evidence="3" id="KW-1185">Reference proteome</keyword>
<keyword evidence="1" id="KW-1133">Transmembrane helix</keyword>
<proteinExistence type="predicted"/>
<feature type="transmembrane region" description="Helical" evidence="1">
    <location>
        <begin position="97"/>
        <end position="124"/>
    </location>
</feature>
<feature type="transmembrane region" description="Helical" evidence="1">
    <location>
        <begin position="223"/>
        <end position="244"/>
    </location>
</feature>
<feature type="transmembrane region" description="Helical" evidence="1">
    <location>
        <begin position="20"/>
        <end position="40"/>
    </location>
</feature>
<keyword evidence="1" id="KW-0812">Transmembrane</keyword>
<dbReference type="EMBL" id="LTAO01000037">
    <property type="protein sequence ID" value="KYG26985.1"/>
    <property type="molecule type" value="Genomic_DNA"/>
</dbReference>
<dbReference type="RefSeq" id="WP_061949941.1">
    <property type="nucleotide sequence ID" value="NZ_LTAO01000037.1"/>
</dbReference>
<dbReference type="OrthoDB" id="1707305at2"/>
<gene>
    <name evidence="2" type="ORF">AZF04_11655</name>
</gene>
<sequence length="250" mass="28418">MMNYLRSENYRILRKKGIFITTAIGFFLITAAAVVLNISGQSVHHFPYANNSFFYSNVLGGVFLLLTVAFLFNLALTNHYEYNQIKQSISFGISRLTIFWSKLMISCMYFLSVCVLGLLLVIGLGETLLESESGVAIEFLLASINIIPIILSGFTLIHSLRMVKVGEIYIIFIVLFLYVFSGQLLHLFLRNIQGLSELYQYAPDSLLTDNLFMFMNGEVQLDIRFWIVGFIIAFVSLLIGTRTFKKQSIH</sequence>
<keyword evidence="1" id="KW-0472">Membrane</keyword>
<evidence type="ECO:0000313" key="2">
    <source>
        <dbReference type="EMBL" id="KYG26985.1"/>
    </source>
</evidence>
<evidence type="ECO:0000313" key="3">
    <source>
        <dbReference type="Proteomes" id="UP000075806"/>
    </source>
</evidence>
<dbReference type="AlphaFoldDB" id="A0A161P4Y3"/>
<feature type="transmembrane region" description="Helical" evidence="1">
    <location>
        <begin position="136"/>
        <end position="157"/>
    </location>
</feature>
<protein>
    <submittedName>
        <fullName evidence="2">Uncharacterized protein</fullName>
    </submittedName>
</protein>
<dbReference type="STRING" id="519424.AZF04_11655"/>
<name>A0A161P4Y3_9BACI</name>
<reference evidence="2" key="1">
    <citation type="submission" date="2016-02" db="EMBL/GenBank/DDBJ databases">
        <title>Genome sequence of Bacillus trypoxylicola KCTC 13244(T).</title>
        <authorList>
            <person name="Jeong H."/>
            <person name="Park S.-H."/>
            <person name="Choi S.-K."/>
        </authorList>
    </citation>
    <scope>NUCLEOTIDE SEQUENCE [LARGE SCALE GENOMIC DNA]</scope>
    <source>
        <strain evidence="2">KCTC 13244</strain>
    </source>
</reference>
<dbReference type="Proteomes" id="UP000075806">
    <property type="component" value="Unassembled WGS sequence"/>
</dbReference>
<feature type="transmembrane region" description="Helical" evidence="1">
    <location>
        <begin position="169"/>
        <end position="189"/>
    </location>
</feature>
<feature type="transmembrane region" description="Helical" evidence="1">
    <location>
        <begin position="52"/>
        <end position="76"/>
    </location>
</feature>
<evidence type="ECO:0000256" key="1">
    <source>
        <dbReference type="SAM" id="Phobius"/>
    </source>
</evidence>
<organism evidence="2 3">
    <name type="scientific">Alkalihalobacillus trypoxylicola</name>
    <dbReference type="NCBI Taxonomy" id="519424"/>
    <lineage>
        <taxon>Bacteria</taxon>
        <taxon>Bacillati</taxon>
        <taxon>Bacillota</taxon>
        <taxon>Bacilli</taxon>
        <taxon>Bacillales</taxon>
        <taxon>Bacillaceae</taxon>
        <taxon>Alkalihalobacillus</taxon>
    </lineage>
</organism>
<accession>A0A161P4Y3</accession>